<feature type="transmembrane region" description="Helical" evidence="10">
    <location>
        <begin position="321"/>
        <end position="344"/>
    </location>
</feature>
<keyword evidence="7 10" id="KW-1133">Transmembrane helix</keyword>
<dbReference type="InterPro" id="IPR050366">
    <property type="entry name" value="BP-dependent_transpt_permease"/>
</dbReference>
<feature type="transmembrane region" description="Helical" evidence="10">
    <location>
        <begin position="62"/>
        <end position="83"/>
    </location>
</feature>
<keyword evidence="4 10" id="KW-0812">Transmembrane</keyword>
<dbReference type="PROSITE" id="PS50928">
    <property type="entry name" value="ABC_TM1"/>
    <property type="match status" value="1"/>
</dbReference>
<reference evidence="12 13" key="1">
    <citation type="submission" date="2019-05" db="EMBL/GenBank/DDBJ databases">
        <title>The metagenome of a microbial culture collection derived from dairy environment covers the genomic content of the human microbiome.</title>
        <authorList>
            <person name="Roder T."/>
            <person name="Wuthrich D."/>
            <person name="Sattari Z."/>
            <person name="Von Ah U."/>
            <person name="Bar C."/>
            <person name="Ronchi F."/>
            <person name="Macpherson A.J."/>
            <person name="Ganal-Vonarburg S.C."/>
            <person name="Bruggmann R."/>
            <person name="Vergeres G."/>
        </authorList>
    </citation>
    <scope>NUCLEOTIDE SEQUENCE [LARGE SCALE GENOMIC DNA]</scope>
    <source>
        <strain evidence="12 13">FAM 24227</strain>
    </source>
</reference>
<keyword evidence="3" id="KW-1003">Cell membrane</keyword>
<dbReference type="GO" id="GO:0015031">
    <property type="term" value="P:protein transport"/>
    <property type="evidence" value="ECO:0007669"/>
    <property type="project" value="UniProtKB-KW"/>
</dbReference>
<keyword evidence="8 10" id="KW-0472">Membrane</keyword>
<evidence type="ECO:0000256" key="5">
    <source>
        <dbReference type="ARBA" id="ARBA00022856"/>
    </source>
</evidence>
<dbReference type="InterPro" id="IPR000515">
    <property type="entry name" value="MetI-like"/>
</dbReference>
<evidence type="ECO:0000313" key="12">
    <source>
        <dbReference type="EMBL" id="TLQ39943.1"/>
    </source>
</evidence>
<comment type="caution">
    <text evidence="12">The sequence shown here is derived from an EMBL/GenBank/DDBJ whole genome shotgun (WGS) entry which is preliminary data.</text>
</comment>
<evidence type="ECO:0000256" key="9">
    <source>
        <dbReference type="ARBA" id="ARBA00024202"/>
    </source>
</evidence>
<dbReference type="NCBIfam" id="NF045475">
    <property type="entry name" value="Opp3C"/>
    <property type="match status" value="1"/>
</dbReference>
<dbReference type="Pfam" id="PF00528">
    <property type="entry name" value="BPD_transp_1"/>
    <property type="match status" value="1"/>
</dbReference>
<evidence type="ECO:0000256" key="7">
    <source>
        <dbReference type="ARBA" id="ARBA00022989"/>
    </source>
</evidence>
<dbReference type="SUPFAM" id="SSF161098">
    <property type="entry name" value="MetI-like"/>
    <property type="match status" value="1"/>
</dbReference>
<sequence>MSHSEIPNTNYNQKIVEHTKDIDDSLFTTKVQLESDRNEEIVAPTLNFLQDSWRRLKKNKGAMISFFVISLIIIIAVFAPFFAPHDPNAQNPAWSNLPPKIPGLEGFSWFNGTSVNRGGALIDSYDQSGVPEGVYYYLGTDSLGRDLLSRIIFGTRISLIVAFAAALINLIFGIAYGMISGWMGGRVDNLMQRVLEILSGVPNLVIVVLMLLVMNPGLVSIIITIALTSWITMSRVVRAQTIRLKQQEYVLAAQVLGQPTIKIMFKHILPNMMGLIIVQVMFALPSAIFFEAFLSFIGIGIPAPNASLGTLINDGYKTFRFLPHLMWYPAAVISIIMLSFNLLADGLRDAFDPKMKE</sequence>
<feature type="domain" description="ABC transmembrane type-1" evidence="11">
    <location>
        <begin position="155"/>
        <end position="344"/>
    </location>
</feature>
<dbReference type="Pfam" id="PF12911">
    <property type="entry name" value="OppC_N"/>
    <property type="match status" value="1"/>
</dbReference>
<dbReference type="Gene3D" id="1.10.3720.10">
    <property type="entry name" value="MetI-like"/>
    <property type="match status" value="1"/>
</dbReference>
<protein>
    <submittedName>
        <fullName evidence="12">ABC transporter permease</fullName>
    </submittedName>
</protein>
<dbReference type="RefSeq" id="WP_138405224.1">
    <property type="nucleotide sequence ID" value="NZ_VBSP01000043.1"/>
</dbReference>
<dbReference type="GO" id="GO:0055085">
    <property type="term" value="P:transmembrane transport"/>
    <property type="evidence" value="ECO:0007669"/>
    <property type="project" value="InterPro"/>
</dbReference>
<gene>
    <name evidence="12" type="ORF">FEZ33_09880</name>
</gene>
<evidence type="ECO:0000256" key="3">
    <source>
        <dbReference type="ARBA" id="ARBA00022475"/>
    </source>
</evidence>
<feature type="transmembrane region" description="Helical" evidence="10">
    <location>
        <begin position="272"/>
        <end position="301"/>
    </location>
</feature>
<dbReference type="InterPro" id="IPR035906">
    <property type="entry name" value="MetI-like_sf"/>
</dbReference>
<evidence type="ECO:0000256" key="2">
    <source>
        <dbReference type="ARBA" id="ARBA00022448"/>
    </source>
</evidence>
<dbReference type="GO" id="GO:0015833">
    <property type="term" value="P:peptide transport"/>
    <property type="evidence" value="ECO:0007669"/>
    <property type="project" value="UniProtKB-KW"/>
</dbReference>
<organism evidence="12 13">
    <name type="scientific">Ruoffia tabacinasalis</name>
    <dbReference type="NCBI Taxonomy" id="87458"/>
    <lineage>
        <taxon>Bacteria</taxon>
        <taxon>Bacillati</taxon>
        <taxon>Bacillota</taxon>
        <taxon>Bacilli</taxon>
        <taxon>Lactobacillales</taxon>
        <taxon>Aerococcaceae</taxon>
        <taxon>Ruoffia</taxon>
    </lineage>
</organism>
<comment type="similarity">
    <text evidence="9">Belongs to the binding-protein-dependent transport system permease family. OppBC subfamily.</text>
</comment>
<dbReference type="OrthoDB" id="9797472at2"/>
<dbReference type="PANTHER" id="PTHR43386:SF24">
    <property type="entry name" value="OLIGOPEPTIDE TRANSPORT SYSTEM PERMEASE PROTEIN AMID"/>
    <property type="match status" value="1"/>
</dbReference>
<feature type="transmembrane region" description="Helical" evidence="10">
    <location>
        <begin position="218"/>
        <end position="237"/>
    </location>
</feature>
<dbReference type="Proteomes" id="UP000306420">
    <property type="component" value="Unassembled WGS sequence"/>
</dbReference>
<name>A0A5R9DUD3_9LACT</name>
<feature type="transmembrane region" description="Helical" evidence="10">
    <location>
        <begin position="194"/>
        <end position="212"/>
    </location>
</feature>
<evidence type="ECO:0000256" key="10">
    <source>
        <dbReference type="RuleBase" id="RU363032"/>
    </source>
</evidence>
<dbReference type="EMBL" id="VBSP01000043">
    <property type="protein sequence ID" value="TLQ39943.1"/>
    <property type="molecule type" value="Genomic_DNA"/>
</dbReference>
<dbReference type="GO" id="GO:0005886">
    <property type="term" value="C:plasma membrane"/>
    <property type="evidence" value="ECO:0007669"/>
    <property type="project" value="UniProtKB-SubCell"/>
</dbReference>
<dbReference type="PANTHER" id="PTHR43386">
    <property type="entry name" value="OLIGOPEPTIDE TRANSPORT SYSTEM PERMEASE PROTEIN APPC"/>
    <property type="match status" value="1"/>
</dbReference>
<keyword evidence="2 10" id="KW-0813">Transport</keyword>
<evidence type="ECO:0000259" key="11">
    <source>
        <dbReference type="PROSITE" id="PS50928"/>
    </source>
</evidence>
<evidence type="ECO:0000256" key="1">
    <source>
        <dbReference type="ARBA" id="ARBA00004651"/>
    </source>
</evidence>
<comment type="subcellular location">
    <subcellularLocation>
        <location evidence="1 10">Cell membrane</location>
        <topology evidence="1 10">Multi-pass membrane protein</topology>
    </subcellularLocation>
</comment>
<evidence type="ECO:0000256" key="4">
    <source>
        <dbReference type="ARBA" id="ARBA00022692"/>
    </source>
</evidence>
<feature type="transmembrane region" description="Helical" evidence="10">
    <location>
        <begin position="157"/>
        <end position="182"/>
    </location>
</feature>
<keyword evidence="6" id="KW-0653">Protein transport</keyword>
<proteinExistence type="inferred from homology"/>
<dbReference type="InterPro" id="IPR025966">
    <property type="entry name" value="OppC_N"/>
</dbReference>
<dbReference type="CDD" id="cd06261">
    <property type="entry name" value="TM_PBP2"/>
    <property type="match status" value="1"/>
</dbReference>
<evidence type="ECO:0000313" key="13">
    <source>
        <dbReference type="Proteomes" id="UP000306420"/>
    </source>
</evidence>
<evidence type="ECO:0000256" key="6">
    <source>
        <dbReference type="ARBA" id="ARBA00022927"/>
    </source>
</evidence>
<dbReference type="AlphaFoldDB" id="A0A5R9DUD3"/>
<evidence type="ECO:0000256" key="8">
    <source>
        <dbReference type="ARBA" id="ARBA00023136"/>
    </source>
</evidence>
<accession>A0A5R9DUD3</accession>
<keyword evidence="5" id="KW-0571">Peptide transport</keyword>